<keyword evidence="2" id="KW-0472">Membrane</keyword>
<feature type="compositionally biased region" description="Polar residues" evidence="1">
    <location>
        <begin position="354"/>
        <end position="367"/>
    </location>
</feature>
<keyword evidence="2" id="KW-1133">Transmembrane helix</keyword>
<name>A0A7S3VH20_9STRA</name>
<sequence length="381" mass="43766">MSSFLKRRNRNADPLLGTHMRSAVDGSGRSVSMEAPIITSARNASSYTRASYLWLLVSIIAIIWSWRGLWYHYATTFLECKDLECTLKIIPPGREKMFTLKFSKEQLISAKKLIVDKDGELMANTSYTSNGTYESYGIILHQEGLLDGEWDVDDDFDMDGGTMASDAAFEKQREALLNRNEDNSGDGLSKQEKDDFEKDKFEYNQILIQEKERKDRQRQEHQKQKFAKRKVEIARRKNDYPSLESLYHYALPQDEDGHYLVMLRKYSVLHKRRRVSSLINKINLYIKGTKKDVLIRENREVVWQGILGIVSGFFSILLALLLGQFADPVRRKKFKTNSSRNYGGYGGVNSNGNIASLSNRNQTATRQRSYKAKSYGGYKPA</sequence>
<feature type="transmembrane region" description="Helical" evidence="2">
    <location>
        <begin position="301"/>
        <end position="323"/>
    </location>
</feature>
<feature type="region of interest" description="Disordered" evidence="1">
    <location>
        <begin position="353"/>
        <end position="381"/>
    </location>
</feature>
<gene>
    <name evidence="3" type="ORF">CDEB00056_LOCUS23543</name>
</gene>
<protein>
    <submittedName>
        <fullName evidence="3">Uncharacterized protein</fullName>
    </submittedName>
</protein>
<evidence type="ECO:0000313" key="3">
    <source>
        <dbReference type="EMBL" id="CAE0478690.1"/>
    </source>
</evidence>
<feature type="transmembrane region" description="Helical" evidence="2">
    <location>
        <begin position="52"/>
        <end position="73"/>
    </location>
</feature>
<proteinExistence type="predicted"/>
<dbReference type="AlphaFoldDB" id="A0A7S3VH20"/>
<accession>A0A7S3VH20</accession>
<evidence type="ECO:0000256" key="1">
    <source>
        <dbReference type="SAM" id="MobiDB-lite"/>
    </source>
</evidence>
<reference evidence="3" key="1">
    <citation type="submission" date="2021-01" db="EMBL/GenBank/DDBJ databases">
        <authorList>
            <person name="Corre E."/>
            <person name="Pelletier E."/>
            <person name="Niang G."/>
            <person name="Scheremetjew M."/>
            <person name="Finn R."/>
            <person name="Kale V."/>
            <person name="Holt S."/>
            <person name="Cochrane G."/>
            <person name="Meng A."/>
            <person name="Brown T."/>
            <person name="Cohen L."/>
        </authorList>
    </citation>
    <scope>NUCLEOTIDE SEQUENCE</scope>
    <source>
        <strain evidence="3">MM31A-1</strain>
    </source>
</reference>
<evidence type="ECO:0000256" key="2">
    <source>
        <dbReference type="SAM" id="Phobius"/>
    </source>
</evidence>
<feature type="region of interest" description="Disordered" evidence="1">
    <location>
        <begin position="211"/>
        <end position="230"/>
    </location>
</feature>
<organism evidence="3">
    <name type="scientific">Chaetoceros debilis</name>
    <dbReference type="NCBI Taxonomy" id="122233"/>
    <lineage>
        <taxon>Eukaryota</taxon>
        <taxon>Sar</taxon>
        <taxon>Stramenopiles</taxon>
        <taxon>Ochrophyta</taxon>
        <taxon>Bacillariophyta</taxon>
        <taxon>Coscinodiscophyceae</taxon>
        <taxon>Chaetocerotophycidae</taxon>
        <taxon>Chaetocerotales</taxon>
        <taxon>Chaetocerotaceae</taxon>
        <taxon>Chaetoceros</taxon>
    </lineage>
</organism>
<keyword evidence="2" id="KW-0812">Transmembrane</keyword>
<dbReference type="EMBL" id="HBIO01030737">
    <property type="protein sequence ID" value="CAE0478690.1"/>
    <property type="molecule type" value="Transcribed_RNA"/>
</dbReference>